<dbReference type="RefSeq" id="WP_069313916.1">
    <property type="nucleotide sequence ID" value="NZ_MDTU01000002.1"/>
</dbReference>
<evidence type="ECO:0000313" key="1">
    <source>
        <dbReference type="EMBL" id="ODN41451.1"/>
    </source>
</evidence>
<dbReference type="EMBL" id="MDTU01000002">
    <property type="protein sequence ID" value="ODN41451.1"/>
    <property type="molecule type" value="Genomic_DNA"/>
</dbReference>
<evidence type="ECO:0000313" key="2">
    <source>
        <dbReference type="Proteomes" id="UP000094329"/>
    </source>
</evidence>
<reference evidence="1 2" key="1">
    <citation type="submission" date="2016-08" db="EMBL/GenBank/DDBJ databases">
        <title>Draft genome sequence of Candidatus Piscirickettsia litoralis, from seawater.</title>
        <authorList>
            <person name="Wan X."/>
            <person name="Lee A.J."/>
            <person name="Hou S."/>
            <person name="Donachie S.P."/>
        </authorList>
    </citation>
    <scope>NUCLEOTIDE SEQUENCE [LARGE SCALE GENOMIC DNA]</scope>
    <source>
        <strain evidence="1 2">Y2</strain>
    </source>
</reference>
<dbReference type="Proteomes" id="UP000094329">
    <property type="component" value="Unassembled WGS sequence"/>
</dbReference>
<sequence length="127" mass="15167">MVEIYDKSHWSYRKSLGKLLSYSLNRNNIEKINFDKLKCVNNINDFKAWINSEDGVQFQQWYYSEESKDFREKFMEAHNNLKIEKNINFGVSLMSSIIAACRLYHRFNLCKKVNGPYNIFYKSVNSI</sequence>
<protein>
    <submittedName>
        <fullName evidence="1">Uncharacterized protein</fullName>
    </submittedName>
</protein>
<name>A0ABX3A1A9_9GAMM</name>
<proteinExistence type="predicted"/>
<keyword evidence="2" id="KW-1185">Reference proteome</keyword>
<accession>A0ABX3A1A9</accession>
<organism evidence="1 2">
    <name type="scientific">Piscirickettsia litoralis</name>
    <dbReference type="NCBI Taxonomy" id="1891921"/>
    <lineage>
        <taxon>Bacteria</taxon>
        <taxon>Pseudomonadati</taxon>
        <taxon>Pseudomonadota</taxon>
        <taxon>Gammaproteobacteria</taxon>
        <taxon>Thiotrichales</taxon>
        <taxon>Piscirickettsiaceae</taxon>
        <taxon>Piscirickettsia</taxon>
    </lineage>
</organism>
<comment type="caution">
    <text evidence="1">The sequence shown here is derived from an EMBL/GenBank/DDBJ whole genome shotgun (WGS) entry which is preliminary data.</text>
</comment>
<gene>
    <name evidence="1" type="ORF">BGC07_15120</name>
</gene>